<evidence type="ECO:0000313" key="3">
    <source>
        <dbReference type="Proteomes" id="UP000326757"/>
    </source>
</evidence>
<sequence length="177" mass="20271">MSQNMRMTRGWPRIIHIPEHGRPGPLADNISHRQYTSPLWADTSSSSRRWFEACPGGICIVSKQEREIASILTTTCPSSEVVVMIHKLLMNRWTDLSGYWNLRLRFLYDSECVYQLGRRDISLAYAAMITTGAVHQTDDGDDGGIKFQYDQNGLMHSNGLEDEVGNPNKERKKERKR</sequence>
<feature type="region of interest" description="Disordered" evidence="1">
    <location>
        <begin position="156"/>
        <end position="177"/>
    </location>
</feature>
<gene>
    <name evidence="2" type="ORF">EYC80_002676</name>
</gene>
<comment type="caution">
    <text evidence="2">The sequence shown here is derived from an EMBL/GenBank/DDBJ whole genome shotgun (WGS) entry which is preliminary data.</text>
</comment>
<protein>
    <submittedName>
        <fullName evidence="2">Uncharacterized protein</fullName>
    </submittedName>
</protein>
<organism evidence="2 3">
    <name type="scientific">Monilinia laxa</name>
    <name type="common">Brown rot fungus</name>
    <name type="synonym">Sclerotinia laxa</name>
    <dbReference type="NCBI Taxonomy" id="61186"/>
    <lineage>
        <taxon>Eukaryota</taxon>
        <taxon>Fungi</taxon>
        <taxon>Dikarya</taxon>
        <taxon>Ascomycota</taxon>
        <taxon>Pezizomycotina</taxon>
        <taxon>Leotiomycetes</taxon>
        <taxon>Helotiales</taxon>
        <taxon>Sclerotiniaceae</taxon>
        <taxon>Monilinia</taxon>
    </lineage>
</organism>
<dbReference type="Proteomes" id="UP000326757">
    <property type="component" value="Unassembled WGS sequence"/>
</dbReference>
<name>A0A5N6K4U8_MONLA</name>
<dbReference type="AlphaFoldDB" id="A0A5N6K4U8"/>
<accession>A0A5N6K4U8</accession>
<keyword evidence="3" id="KW-1185">Reference proteome</keyword>
<evidence type="ECO:0000256" key="1">
    <source>
        <dbReference type="SAM" id="MobiDB-lite"/>
    </source>
</evidence>
<dbReference type="EMBL" id="VIGI01000008">
    <property type="protein sequence ID" value="KAB8297327.1"/>
    <property type="molecule type" value="Genomic_DNA"/>
</dbReference>
<proteinExistence type="predicted"/>
<evidence type="ECO:0000313" key="2">
    <source>
        <dbReference type="EMBL" id="KAB8297327.1"/>
    </source>
</evidence>
<reference evidence="2 3" key="1">
    <citation type="submission" date="2019-06" db="EMBL/GenBank/DDBJ databases">
        <title>Genome Sequence of the Brown Rot Fungal Pathogen Monilinia laxa.</title>
        <authorList>
            <person name="De Miccolis Angelini R.M."/>
            <person name="Landi L."/>
            <person name="Abate D."/>
            <person name="Pollastro S."/>
            <person name="Romanazzi G."/>
            <person name="Faretra F."/>
        </authorList>
    </citation>
    <scope>NUCLEOTIDE SEQUENCE [LARGE SCALE GENOMIC DNA]</scope>
    <source>
        <strain evidence="2 3">Mlax316</strain>
    </source>
</reference>